<dbReference type="Gene3D" id="3.30.70.270">
    <property type="match status" value="1"/>
</dbReference>
<dbReference type="RefSeq" id="WP_353110675.1">
    <property type="nucleotide sequence ID" value="NZ_APND01000002.1"/>
</dbReference>
<dbReference type="Proteomes" id="UP001460888">
    <property type="component" value="Unassembled WGS sequence"/>
</dbReference>
<evidence type="ECO:0000256" key="1">
    <source>
        <dbReference type="ARBA" id="ARBA00012528"/>
    </source>
</evidence>
<keyword evidence="3" id="KW-0472">Membrane</keyword>
<feature type="domain" description="GGDEF" evidence="4">
    <location>
        <begin position="263"/>
        <end position="394"/>
    </location>
</feature>
<feature type="transmembrane region" description="Helical" evidence="3">
    <location>
        <begin position="153"/>
        <end position="172"/>
    </location>
</feature>
<feature type="transmembrane region" description="Helical" evidence="3">
    <location>
        <begin position="71"/>
        <end position="92"/>
    </location>
</feature>
<comment type="catalytic activity">
    <reaction evidence="2">
        <text>2 GTP = 3',3'-c-di-GMP + 2 diphosphate</text>
        <dbReference type="Rhea" id="RHEA:24898"/>
        <dbReference type="ChEBI" id="CHEBI:33019"/>
        <dbReference type="ChEBI" id="CHEBI:37565"/>
        <dbReference type="ChEBI" id="CHEBI:58805"/>
        <dbReference type="EC" id="2.7.7.65"/>
    </reaction>
</comment>
<sequence length="394" mass="43340">MPTSDAHAAGARYAIARLLGEFADPNTEERYRKSVQHRIARHLRHVIGVWGALWLAFSLSDLHYYGAGAQYFLMLGCRVAFVGLLGGCAMWIKQKPALATDGRLITAVTILGFTQVFAVYFISADDEIRWLAALTIVLIMGVFVLVPNRTMLAVGAALYGAVGTMICVALNISETSALRMAVLALMLFMPGMAGGMAAYRFDVVRRSEFAALEQAEQEIERRRELELELRRQARTDPLTGASNRRDYEALFAQERRRAIRYGRPLSICVLDIDRFKYVNDTYGHGAGDAALVALADICRVAMRDADILGRIGGEEFVLILPETTVDDAVAFAERLRLSLAAANIQAGAHNFRLTATFGVTTLTEEDKDIADLILRADLALYAGKDGGRDQVRSN</sequence>
<dbReference type="PROSITE" id="PS50887">
    <property type="entry name" value="GGDEF"/>
    <property type="match status" value="1"/>
</dbReference>
<feature type="transmembrane region" description="Helical" evidence="3">
    <location>
        <begin position="178"/>
        <end position="199"/>
    </location>
</feature>
<dbReference type="EC" id="2.7.7.65" evidence="1"/>
<feature type="transmembrane region" description="Helical" evidence="3">
    <location>
        <begin position="46"/>
        <end position="65"/>
    </location>
</feature>
<feature type="transmembrane region" description="Helical" evidence="3">
    <location>
        <begin position="128"/>
        <end position="146"/>
    </location>
</feature>
<dbReference type="InterPro" id="IPR000160">
    <property type="entry name" value="GGDEF_dom"/>
</dbReference>
<keyword evidence="3" id="KW-0812">Transmembrane</keyword>
<dbReference type="InterPro" id="IPR029787">
    <property type="entry name" value="Nucleotide_cyclase"/>
</dbReference>
<reference evidence="5 6" key="1">
    <citation type="submission" date="2013-03" db="EMBL/GenBank/DDBJ databases">
        <title>Salinisphaera dokdonensis CL-ES53 Genome Sequencing.</title>
        <authorList>
            <person name="Li C."/>
            <person name="Lai Q."/>
            <person name="Shao Z."/>
        </authorList>
    </citation>
    <scope>NUCLEOTIDE SEQUENCE [LARGE SCALE GENOMIC DNA]</scope>
    <source>
        <strain evidence="5 6">CL-ES53</strain>
    </source>
</reference>
<gene>
    <name evidence="5" type="ORF">SADO_07997</name>
</gene>
<keyword evidence="6" id="KW-1185">Reference proteome</keyword>
<dbReference type="PANTHER" id="PTHR45138:SF9">
    <property type="entry name" value="DIGUANYLATE CYCLASE DGCM-RELATED"/>
    <property type="match status" value="1"/>
</dbReference>
<dbReference type="CDD" id="cd01949">
    <property type="entry name" value="GGDEF"/>
    <property type="match status" value="1"/>
</dbReference>
<dbReference type="PANTHER" id="PTHR45138">
    <property type="entry name" value="REGULATORY COMPONENTS OF SENSORY TRANSDUCTION SYSTEM"/>
    <property type="match status" value="1"/>
</dbReference>
<evidence type="ECO:0000313" key="5">
    <source>
        <dbReference type="EMBL" id="MES1929182.1"/>
    </source>
</evidence>
<dbReference type="SUPFAM" id="SSF55073">
    <property type="entry name" value="Nucleotide cyclase"/>
    <property type="match status" value="1"/>
</dbReference>
<organism evidence="5 6">
    <name type="scientific">Salinisphaera dokdonensis CL-ES53</name>
    <dbReference type="NCBI Taxonomy" id="1304272"/>
    <lineage>
        <taxon>Bacteria</taxon>
        <taxon>Pseudomonadati</taxon>
        <taxon>Pseudomonadota</taxon>
        <taxon>Gammaproteobacteria</taxon>
        <taxon>Salinisphaerales</taxon>
        <taxon>Salinisphaeraceae</taxon>
        <taxon>Salinisphaera</taxon>
    </lineage>
</organism>
<dbReference type="InterPro" id="IPR050469">
    <property type="entry name" value="Diguanylate_Cyclase"/>
</dbReference>
<comment type="caution">
    <text evidence="5">The sequence shown here is derived from an EMBL/GenBank/DDBJ whole genome shotgun (WGS) entry which is preliminary data.</text>
</comment>
<name>A0ABV2AZU7_9GAMM</name>
<dbReference type="SMART" id="SM00267">
    <property type="entry name" value="GGDEF"/>
    <property type="match status" value="1"/>
</dbReference>
<proteinExistence type="predicted"/>
<evidence type="ECO:0000259" key="4">
    <source>
        <dbReference type="PROSITE" id="PS50887"/>
    </source>
</evidence>
<evidence type="ECO:0000256" key="3">
    <source>
        <dbReference type="SAM" id="Phobius"/>
    </source>
</evidence>
<keyword evidence="3" id="KW-1133">Transmembrane helix</keyword>
<dbReference type="Pfam" id="PF00990">
    <property type="entry name" value="GGDEF"/>
    <property type="match status" value="1"/>
</dbReference>
<dbReference type="NCBIfam" id="TIGR00254">
    <property type="entry name" value="GGDEF"/>
    <property type="match status" value="1"/>
</dbReference>
<feature type="transmembrane region" description="Helical" evidence="3">
    <location>
        <begin position="104"/>
        <end position="122"/>
    </location>
</feature>
<protein>
    <recommendedName>
        <fullName evidence="1">diguanylate cyclase</fullName>
        <ecNumber evidence="1">2.7.7.65</ecNumber>
    </recommendedName>
</protein>
<evidence type="ECO:0000256" key="2">
    <source>
        <dbReference type="ARBA" id="ARBA00034247"/>
    </source>
</evidence>
<accession>A0ABV2AZU7</accession>
<dbReference type="InterPro" id="IPR043128">
    <property type="entry name" value="Rev_trsase/Diguanyl_cyclase"/>
</dbReference>
<evidence type="ECO:0000313" key="6">
    <source>
        <dbReference type="Proteomes" id="UP001460888"/>
    </source>
</evidence>
<dbReference type="EMBL" id="APND01000002">
    <property type="protein sequence ID" value="MES1929182.1"/>
    <property type="molecule type" value="Genomic_DNA"/>
</dbReference>